<keyword evidence="1" id="KW-0223">Dioxygenase</keyword>
<reference evidence="1" key="2">
    <citation type="journal article" date="2022" name="Microbiol. Resour. Announc.">
        <title>Metagenome Sequencing to Explore Phylogenomics of Terrestrial Cyanobacteria.</title>
        <authorList>
            <person name="Ward R.D."/>
            <person name="Stajich J.E."/>
            <person name="Johansen J.R."/>
            <person name="Huntemann M."/>
            <person name="Clum A."/>
            <person name="Foster B."/>
            <person name="Foster B."/>
            <person name="Roux S."/>
            <person name="Palaniappan K."/>
            <person name="Varghese N."/>
            <person name="Mukherjee S."/>
            <person name="Reddy T.B.K."/>
            <person name="Daum C."/>
            <person name="Copeland A."/>
            <person name="Chen I.A."/>
            <person name="Ivanova N.N."/>
            <person name="Kyrpides N.C."/>
            <person name="Shapiro N."/>
            <person name="Eloe-Fadrosh E.A."/>
            <person name="Pietrasiak N."/>
        </authorList>
    </citation>
    <scope>NUCLEOTIDE SEQUENCE</scope>
    <source>
        <strain evidence="1">HA4357-MV3</strain>
    </source>
</reference>
<dbReference type="Proteomes" id="UP000813215">
    <property type="component" value="Unassembled WGS sequence"/>
</dbReference>
<name>A0A9E3LRZ0_9NOST</name>
<proteinExistence type="predicted"/>
<comment type="caution">
    <text evidence="1">The sequence shown here is derived from an EMBL/GenBank/DDBJ whole genome shotgun (WGS) entry which is preliminary data.</text>
</comment>
<accession>A0A9E3LRZ0</accession>
<dbReference type="EMBL" id="JAHHHW010000070">
    <property type="protein sequence ID" value="MBW4431471.1"/>
    <property type="molecule type" value="Genomic_DNA"/>
</dbReference>
<evidence type="ECO:0000313" key="1">
    <source>
        <dbReference type="EMBL" id="MBW4431471.1"/>
    </source>
</evidence>
<sequence>MIYTTPLEASTADQWFIDSPELLQFVAIAREISLHKTEQADTLCTLEPYFSQLLKTEGWLPSNFAQPNLDSNIGGGIGQWLLYRSQDSSLTIFSLVIPPGASTPIYDHQSWGLVGLYKGKQEKTVYQRVDQGNIPGHAQLEVLAVRQLKAGDIYQFLPPDNDIHTVKTTTQFAPSVSIHVLSNDMGCSWRHQYNPETETVRSFRSGYANIFCKS</sequence>
<organism evidence="1 2">
    <name type="scientific">Pelatocladus maniniholoensis HA4357-MV3</name>
    <dbReference type="NCBI Taxonomy" id="1117104"/>
    <lineage>
        <taxon>Bacteria</taxon>
        <taxon>Bacillati</taxon>
        <taxon>Cyanobacteriota</taxon>
        <taxon>Cyanophyceae</taxon>
        <taxon>Nostocales</taxon>
        <taxon>Nostocaceae</taxon>
        <taxon>Pelatocladus</taxon>
    </lineage>
</organism>
<dbReference type="CDD" id="cd10548">
    <property type="entry name" value="cupin_CDO"/>
    <property type="match status" value="1"/>
</dbReference>
<protein>
    <submittedName>
        <fullName evidence="1">Cysteine dioxygenase family protein</fullName>
    </submittedName>
</protein>
<reference evidence="1" key="1">
    <citation type="submission" date="2021-05" db="EMBL/GenBank/DDBJ databases">
        <authorList>
            <person name="Pietrasiak N."/>
            <person name="Ward R."/>
            <person name="Stajich J.E."/>
            <person name="Kurbessoian T."/>
        </authorList>
    </citation>
    <scope>NUCLEOTIDE SEQUENCE</scope>
    <source>
        <strain evidence="1">HA4357-MV3</strain>
    </source>
</reference>
<dbReference type="AlphaFoldDB" id="A0A9E3LRZ0"/>
<dbReference type="GO" id="GO:0051213">
    <property type="term" value="F:dioxygenase activity"/>
    <property type="evidence" value="ECO:0007669"/>
    <property type="project" value="UniProtKB-KW"/>
</dbReference>
<keyword evidence="1" id="KW-0560">Oxidoreductase</keyword>
<dbReference type="Gene3D" id="2.60.120.10">
    <property type="entry name" value="Jelly Rolls"/>
    <property type="match status" value="1"/>
</dbReference>
<dbReference type="InterPro" id="IPR011051">
    <property type="entry name" value="RmlC_Cupin_sf"/>
</dbReference>
<evidence type="ECO:0000313" key="2">
    <source>
        <dbReference type="Proteomes" id="UP000813215"/>
    </source>
</evidence>
<gene>
    <name evidence="1" type="ORF">KME28_06995</name>
</gene>
<dbReference type="InterPro" id="IPR014710">
    <property type="entry name" value="RmlC-like_jellyroll"/>
</dbReference>
<dbReference type="SUPFAM" id="SSF51182">
    <property type="entry name" value="RmlC-like cupins"/>
    <property type="match status" value="1"/>
</dbReference>